<evidence type="ECO:0000256" key="5">
    <source>
        <dbReference type="SAM" id="Coils"/>
    </source>
</evidence>
<evidence type="ECO:0000256" key="1">
    <source>
        <dbReference type="ARBA" id="ARBA00004141"/>
    </source>
</evidence>
<feature type="domain" description="Major facilitator superfamily (MFS) profile" evidence="7">
    <location>
        <begin position="1"/>
        <end position="469"/>
    </location>
</feature>
<reference evidence="8" key="1">
    <citation type="submission" date="2022-01" db="EMBL/GenBank/DDBJ databases">
        <authorList>
            <person name="King R."/>
        </authorList>
    </citation>
    <scope>NUCLEOTIDE SEQUENCE</scope>
</reference>
<evidence type="ECO:0000256" key="3">
    <source>
        <dbReference type="ARBA" id="ARBA00022989"/>
    </source>
</evidence>
<dbReference type="PROSITE" id="PS50850">
    <property type="entry name" value="MFS"/>
    <property type="match status" value="1"/>
</dbReference>
<feature type="transmembrane region" description="Helical" evidence="6">
    <location>
        <begin position="64"/>
        <end position="80"/>
    </location>
</feature>
<feature type="coiled-coil region" evidence="5">
    <location>
        <begin position="188"/>
        <end position="222"/>
    </location>
</feature>
<sequence>MTLGFPTLLISSLKNHDDDLENDGLSLTKEQISWISSLNLICVPLGCIFSGSFATLIGRRRSMQLVNVPIFISWIIFFYSQHVYQLYIALAISGFTGGMLEAPVLTYVAEITVPKIRGLLAATGSTCIILGIFSQFIMITFLNWRIITLVSSAVPIIAIILLFFVPESPHWLIMKKRDEDAKESMMWLRGWETSFDNVRKEYEELQENLALARNEKPSFKNNVQEFGRRTFILPYAICSLSFFVGHFSGMTTLQTYSVMIFTDLNAPMDKRLATSFLGALELLGTLICVIFVNFVGKRKLAFVSTIGCGICFLLTAIYSIVINNMEVPASNFNLTNLELENSTGVHESLLESEVLIHNETMFGLELNSTIIAYNQYYWMPLTFLLLSALLSHTGIRLLPWMLVGEIFPAKIRGVASGLSGGTGYIFGFLANKLFLSMITLFSLSGTFIIYSCVSFIGCTILFFFLPETENRTLQEIENHFAGKTKLPRRLIKKSSIVPDTFPKDFNVKNWESNDKFVKYLEHVKNQRVVKTNAEIIKCNECDFDTRL</sequence>
<keyword evidence="5" id="KW-0175">Coiled coil</keyword>
<keyword evidence="2 6" id="KW-0812">Transmembrane</keyword>
<dbReference type="GO" id="GO:0016020">
    <property type="term" value="C:membrane"/>
    <property type="evidence" value="ECO:0007669"/>
    <property type="project" value="UniProtKB-SubCell"/>
</dbReference>
<feature type="transmembrane region" description="Helical" evidence="6">
    <location>
        <begin position="32"/>
        <end position="57"/>
    </location>
</feature>
<dbReference type="InterPro" id="IPR036259">
    <property type="entry name" value="MFS_trans_sf"/>
</dbReference>
<feature type="transmembrane region" description="Helical" evidence="6">
    <location>
        <begin position="119"/>
        <end position="138"/>
    </location>
</feature>
<dbReference type="Gene3D" id="1.20.1250.20">
    <property type="entry name" value="MFS general substrate transporter like domains"/>
    <property type="match status" value="1"/>
</dbReference>
<protein>
    <recommendedName>
        <fullName evidence="7">Major facilitator superfamily (MFS) profile domain-containing protein</fullName>
    </recommendedName>
</protein>
<feature type="transmembrane region" description="Helical" evidence="6">
    <location>
        <begin position="376"/>
        <end position="398"/>
    </location>
</feature>
<feature type="transmembrane region" description="Helical" evidence="6">
    <location>
        <begin position="447"/>
        <end position="465"/>
    </location>
</feature>
<evidence type="ECO:0000259" key="7">
    <source>
        <dbReference type="PROSITE" id="PS50850"/>
    </source>
</evidence>
<dbReference type="PANTHER" id="PTHR48021:SF39">
    <property type="entry name" value="MAJOR FACILITATOR SUPERFAMILY (MFS) PROFILE DOMAIN-CONTAINING PROTEIN"/>
    <property type="match status" value="1"/>
</dbReference>
<feature type="transmembrane region" description="Helical" evidence="6">
    <location>
        <begin position="273"/>
        <end position="295"/>
    </location>
</feature>
<evidence type="ECO:0000256" key="2">
    <source>
        <dbReference type="ARBA" id="ARBA00022692"/>
    </source>
</evidence>
<organism evidence="8 9">
    <name type="scientific">Chironomus riparius</name>
    <dbReference type="NCBI Taxonomy" id="315576"/>
    <lineage>
        <taxon>Eukaryota</taxon>
        <taxon>Metazoa</taxon>
        <taxon>Ecdysozoa</taxon>
        <taxon>Arthropoda</taxon>
        <taxon>Hexapoda</taxon>
        <taxon>Insecta</taxon>
        <taxon>Pterygota</taxon>
        <taxon>Neoptera</taxon>
        <taxon>Endopterygota</taxon>
        <taxon>Diptera</taxon>
        <taxon>Nematocera</taxon>
        <taxon>Chironomoidea</taxon>
        <taxon>Chironomidae</taxon>
        <taxon>Chironominae</taxon>
        <taxon>Chironomus</taxon>
    </lineage>
</organism>
<dbReference type="PROSITE" id="PS00217">
    <property type="entry name" value="SUGAR_TRANSPORT_2"/>
    <property type="match status" value="1"/>
</dbReference>
<keyword evidence="3 6" id="KW-1133">Transmembrane helix</keyword>
<dbReference type="Proteomes" id="UP001153620">
    <property type="component" value="Chromosome 2"/>
</dbReference>
<feature type="transmembrane region" description="Helical" evidence="6">
    <location>
        <begin position="302"/>
        <end position="322"/>
    </location>
</feature>
<feature type="transmembrane region" description="Helical" evidence="6">
    <location>
        <begin position="144"/>
        <end position="165"/>
    </location>
</feature>
<dbReference type="InterPro" id="IPR050549">
    <property type="entry name" value="MFS_Trehalose_Transporter"/>
</dbReference>
<accession>A0A9N9RST6</accession>
<dbReference type="InterPro" id="IPR020846">
    <property type="entry name" value="MFS_dom"/>
</dbReference>
<evidence type="ECO:0000256" key="4">
    <source>
        <dbReference type="ARBA" id="ARBA00023136"/>
    </source>
</evidence>
<keyword evidence="4 6" id="KW-0472">Membrane</keyword>
<dbReference type="Pfam" id="PF00083">
    <property type="entry name" value="Sugar_tr"/>
    <property type="match status" value="2"/>
</dbReference>
<evidence type="ECO:0000313" key="9">
    <source>
        <dbReference type="Proteomes" id="UP001153620"/>
    </source>
</evidence>
<name>A0A9N9RST6_9DIPT</name>
<feature type="transmembrane region" description="Helical" evidence="6">
    <location>
        <begin position="232"/>
        <end position="253"/>
    </location>
</feature>
<dbReference type="SUPFAM" id="SSF103473">
    <property type="entry name" value="MFS general substrate transporter"/>
    <property type="match status" value="1"/>
</dbReference>
<dbReference type="EMBL" id="OU895878">
    <property type="protein sequence ID" value="CAG9802981.1"/>
    <property type="molecule type" value="Genomic_DNA"/>
</dbReference>
<dbReference type="PANTHER" id="PTHR48021">
    <property type="match status" value="1"/>
</dbReference>
<dbReference type="InterPro" id="IPR005828">
    <property type="entry name" value="MFS_sugar_transport-like"/>
</dbReference>
<keyword evidence="9" id="KW-1185">Reference proteome</keyword>
<evidence type="ECO:0000313" key="8">
    <source>
        <dbReference type="EMBL" id="CAG9802981.1"/>
    </source>
</evidence>
<feature type="transmembrane region" description="Helical" evidence="6">
    <location>
        <begin position="86"/>
        <end position="107"/>
    </location>
</feature>
<dbReference type="GO" id="GO:0022857">
    <property type="term" value="F:transmembrane transporter activity"/>
    <property type="evidence" value="ECO:0007669"/>
    <property type="project" value="InterPro"/>
</dbReference>
<proteinExistence type="predicted"/>
<dbReference type="AlphaFoldDB" id="A0A9N9RST6"/>
<dbReference type="OrthoDB" id="6133115at2759"/>
<evidence type="ECO:0000256" key="6">
    <source>
        <dbReference type="SAM" id="Phobius"/>
    </source>
</evidence>
<dbReference type="InterPro" id="IPR005829">
    <property type="entry name" value="Sugar_transporter_CS"/>
</dbReference>
<comment type="subcellular location">
    <subcellularLocation>
        <location evidence="1">Membrane</location>
        <topology evidence="1">Multi-pass membrane protein</topology>
    </subcellularLocation>
</comment>
<reference evidence="8" key="2">
    <citation type="submission" date="2022-10" db="EMBL/GenBank/DDBJ databases">
        <authorList>
            <consortium name="ENA_rothamsted_submissions"/>
            <consortium name="culmorum"/>
            <person name="King R."/>
        </authorList>
    </citation>
    <scope>NUCLEOTIDE SEQUENCE</scope>
</reference>
<gene>
    <name evidence="8" type="ORF">CHIRRI_LOCUS5884</name>
</gene>